<dbReference type="InterPro" id="IPR001680">
    <property type="entry name" value="WD40_rpt"/>
</dbReference>
<dbReference type="PROSITE" id="PS50082">
    <property type="entry name" value="WD_REPEATS_2"/>
    <property type="match status" value="3"/>
</dbReference>
<feature type="compositionally biased region" description="Acidic residues" evidence="5">
    <location>
        <begin position="1"/>
        <end position="13"/>
    </location>
</feature>
<feature type="compositionally biased region" description="Basic and acidic residues" evidence="5">
    <location>
        <begin position="146"/>
        <end position="156"/>
    </location>
</feature>
<feature type="region of interest" description="Disordered" evidence="5">
    <location>
        <begin position="557"/>
        <end position="611"/>
    </location>
</feature>
<dbReference type="EMBL" id="RCHS01003423">
    <property type="protein sequence ID" value="RMX42089.1"/>
    <property type="molecule type" value="Genomic_DNA"/>
</dbReference>
<evidence type="ECO:0000256" key="1">
    <source>
        <dbReference type="ARBA" id="ARBA00021207"/>
    </source>
</evidence>
<evidence type="ECO:0000313" key="6">
    <source>
        <dbReference type="EMBL" id="RMX42089.1"/>
    </source>
</evidence>
<dbReference type="PROSITE" id="PS50294">
    <property type="entry name" value="WD_REPEATS_REGION"/>
    <property type="match status" value="2"/>
</dbReference>
<dbReference type="InterPro" id="IPR015943">
    <property type="entry name" value="WD40/YVTN_repeat-like_dom_sf"/>
</dbReference>
<feature type="repeat" description="WD" evidence="4">
    <location>
        <begin position="628"/>
        <end position="668"/>
    </location>
</feature>
<evidence type="ECO:0000256" key="4">
    <source>
        <dbReference type="PROSITE-ProRule" id="PRU00221"/>
    </source>
</evidence>
<gene>
    <name evidence="6" type="ORF">pdam_00001220</name>
</gene>
<dbReference type="AlphaFoldDB" id="A0A3M6TL21"/>
<dbReference type="OrthoDB" id="20550at2759"/>
<dbReference type="OMA" id="MTHNDCK"/>
<dbReference type="SUPFAM" id="SSF50978">
    <property type="entry name" value="WD40 repeat-like"/>
    <property type="match status" value="1"/>
</dbReference>
<feature type="region of interest" description="Disordered" evidence="5">
    <location>
        <begin position="260"/>
        <end position="283"/>
    </location>
</feature>
<dbReference type="Proteomes" id="UP000275408">
    <property type="component" value="Unassembled WGS sequence"/>
</dbReference>
<keyword evidence="7" id="KW-1185">Reference proteome</keyword>
<dbReference type="InterPro" id="IPR020472">
    <property type="entry name" value="WD40_PAC1"/>
</dbReference>
<keyword evidence="2 4" id="KW-0853">WD repeat</keyword>
<dbReference type="STRING" id="46731.A0A3M6TL21"/>
<feature type="region of interest" description="Disordered" evidence="5">
    <location>
        <begin position="1"/>
        <end position="131"/>
    </location>
</feature>
<feature type="compositionally biased region" description="Basic and acidic residues" evidence="5">
    <location>
        <begin position="461"/>
        <end position="472"/>
    </location>
</feature>
<dbReference type="InterPro" id="IPR036322">
    <property type="entry name" value="WD40_repeat_dom_sf"/>
</dbReference>
<keyword evidence="3" id="KW-0677">Repeat</keyword>
<feature type="compositionally biased region" description="Polar residues" evidence="5">
    <location>
        <begin position="270"/>
        <end position="280"/>
    </location>
</feature>
<proteinExistence type="predicted"/>
<sequence>MQSESDSDNEFFDAAEKLNLSESFSSDSRGPKDEETAQKDVVDGLFRDHSTDISLKDQTPGEDSVQAESSVVEQTKEADIIKTHGESTAFHQSTSDLGNREETSDASLPFDMTHNDCKLDPEVTDPNSSTDFHNVAQACLGEREVQSDKMVTKETTESTVTKESVGSNATVVKKTEFAKSKTDASQIVADVVESIEQESAPPVAPPRRRKKKKKASIGDQKPGSPTPSESTGPDSAVSTPTEPETHIPARVFAKAVLSNEQDSTTKEFESQTTGSNQDNLSIHVDANNKEMKTVLDRTSSTEVIPALTLDSRLKSDSVASINSAKSDSYGSVASNLSNGISEKAGSFTSVASSFSVHQPFGSHHGLVRYRSASGRPLSDIEILEQVMVKNLDTGEAVPLSVAEEKLPKCTNPLALQIMRLTSEYSSNPDLANQDNEDGLERKAAKKTKKLKKFFGKKAKKPDKPAKARKEDSSSSDEETPQDSPAPLIKIKSGHGKGPPEFEKLRILQDLSGEHVGAVWTIKFTLCGRLMATAGQDHMVRVWVLKESQGYFEEMRAKYSKTGDNSSSEQEPNSEEYSQMEETLKGGEENTVDAVEGQTETSEASEEPVAEAPVEEDLGPYMKTPLCTYCGHTGDVLDLSWSKNYFLLSSSMDKTVRLWHISRSECLCCFQHIDFVTAICFHPRDDRYFLSGSLDGKIRLWNIPDKKVALWNEVEGTGSNLITAANFCLNGKFAVVGTYDGRCIFYETERLKYHTQWQVRAARNKKTRGRKISGIEPMPGEDKVLITSNDSRIRLYDLKDNSLNCKYKGCVNTSSQIKAGFSHDGQYVICGSEDHFVYIWRTQHGFPSSRRDKNEFYESFSAHAVVVTAAMFAPVPWLIVPPDSSVHQTTTEVLVTADWSGAIKLFVNR</sequence>
<name>A0A3M6TL21_POCDA</name>
<dbReference type="PRINTS" id="PR00320">
    <property type="entry name" value="GPROTEINBRPT"/>
</dbReference>
<protein>
    <recommendedName>
        <fullName evidence="1">WD repeat-containing protein 44</fullName>
    </recommendedName>
</protein>
<dbReference type="Gene3D" id="2.130.10.10">
    <property type="entry name" value="YVTN repeat-like/Quinoprotein amine dehydrogenase"/>
    <property type="match status" value="1"/>
</dbReference>
<feature type="compositionally biased region" description="Basic residues" evidence="5">
    <location>
        <begin position="206"/>
        <end position="215"/>
    </location>
</feature>
<comment type="caution">
    <text evidence="6">The sequence shown here is derived from an EMBL/GenBank/DDBJ whole genome shotgun (WGS) entry which is preliminary data.</text>
</comment>
<feature type="compositionally biased region" description="Basic and acidic residues" evidence="5">
    <location>
        <begin position="74"/>
        <end position="85"/>
    </location>
</feature>
<feature type="compositionally biased region" description="Basic and acidic residues" evidence="5">
    <location>
        <begin position="173"/>
        <end position="182"/>
    </location>
</feature>
<dbReference type="PANTHER" id="PTHR14221">
    <property type="entry name" value="WD REPEAT DOMAIN 44"/>
    <property type="match status" value="1"/>
</dbReference>
<evidence type="ECO:0000256" key="5">
    <source>
        <dbReference type="SAM" id="MobiDB-lite"/>
    </source>
</evidence>
<evidence type="ECO:0000313" key="7">
    <source>
        <dbReference type="Proteomes" id="UP000275408"/>
    </source>
</evidence>
<dbReference type="SMART" id="SM00320">
    <property type="entry name" value="WD40"/>
    <property type="match status" value="6"/>
</dbReference>
<feature type="compositionally biased region" description="Acidic residues" evidence="5">
    <location>
        <begin position="602"/>
        <end position="611"/>
    </location>
</feature>
<dbReference type="PANTHER" id="PTHR14221:SF0">
    <property type="entry name" value="WD REPEAT-CONTAINING PROTEIN 44"/>
    <property type="match status" value="1"/>
</dbReference>
<evidence type="ECO:0000256" key="2">
    <source>
        <dbReference type="ARBA" id="ARBA00022574"/>
    </source>
</evidence>
<reference evidence="6 7" key="1">
    <citation type="journal article" date="2018" name="Sci. Rep.">
        <title>Comparative analysis of the Pocillopora damicornis genome highlights role of immune system in coral evolution.</title>
        <authorList>
            <person name="Cunning R."/>
            <person name="Bay R.A."/>
            <person name="Gillette P."/>
            <person name="Baker A.C."/>
            <person name="Traylor-Knowles N."/>
        </authorList>
    </citation>
    <scope>NUCLEOTIDE SEQUENCE [LARGE SCALE GENOMIC DNA]</scope>
    <source>
        <strain evidence="6">RSMAS</strain>
        <tissue evidence="6">Whole animal</tissue>
    </source>
</reference>
<evidence type="ECO:0000256" key="3">
    <source>
        <dbReference type="ARBA" id="ARBA00022737"/>
    </source>
</evidence>
<feature type="compositionally biased region" description="Low complexity" evidence="5">
    <location>
        <begin position="222"/>
        <end position="235"/>
    </location>
</feature>
<accession>A0A3M6TL21</accession>
<feature type="compositionally biased region" description="Basic residues" evidence="5">
    <location>
        <begin position="450"/>
        <end position="460"/>
    </location>
</feature>
<feature type="repeat" description="WD" evidence="4">
    <location>
        <begin position="511"/>
        <end position="542"/>
    </location>
</feature>
<feature type="region of interest" description="Disordered" evidence="5">
    <location>
        <begin position="450"/>
        <end position="500"/>
    </location>
</feature>
<feature type="compositionally biased region" description="Basic and acidic residues" evidence="5">
    <location>
        <begin position="29"/>
        <end position="55"/>
    </location>
</feature>
<dbReference type="InterPro" id="IPR040324">
    <property type="entry name" value="WDR44/Dgr2"/>
</dbReference>
<organism evidence="6 7">
    <name type="scientific">Pocillopora damicornis</name>
    <name type="common">Cauliflower coral</name>
    <name type="synonym">Millepora damicornis</name>
    <dbReference type="NCBI Taxonomy" id="46731"/>
    <lineage>
        <taxon>Eukaryota</taxon>
        <taxon>Metazoa</taxon>
        <taxon>Cnidaria</taxon>
        <taxon>Anthozoa</taxon>
        <taxon>Hexacorallia</taxon>
        <taxon>Scleractinia</taxon>
        <taxon>Astrocoeniina</taxon>
        <taxon>Pocilloporidae</taxon>
        <taxon>Pocillopora</taxon>
    </lineage>
</organism>
<feature type="repeat" description="WD" evidence="4">
    <location>
        <begin position="668"/>
        <end position="702"/>
    </location>
</feature>
<feature type="region of interest" description="Disordered" evidence="5">
    <location>
        <begin position="146"/>
        <end position="246"/>
    </location>
</feature>
<feature type="compositionally biased region" description="Low complexity" evidence="5">
    <location>
        <begin position="564"/>
        <end position="576"/>
    </location>
</feature>
<dbReference type="Pfam" id="PF00400">
    <property type="entry name" value="WD40"/>
    <property type="match status" value="4"/>
</dbReference>